<dbReference type="SUPFAM" id="SSF56601">
    <property type="entry name" value="beta-lactamase/transpeptidase-like"/>
    <property type="match status" value="1"/>
</dbReference>
<organism evidence="6 7">
    <name type="scientific">Microvirga flocculans</name>
    <dbReference type="NCBI Taxonomy" id="217168"/>
    <lineage>
        <taxon>Bacteria</taxon>
        <taxon>Pseudomonadati</taxon>
        <taxon>Pseudomonadota</taxon>
        <taxon>Alphaproteobacteria</taxon>
        <taxon>Hyphomicrobiales</taxon>
        <taxon>Methylobacteriaceae</taxon>
        <taxon>Microvirga</taxon>
    </lineage>
</organism>
<keyword evidence="4" id="KW-0732">Signal</keyword>
<evidence type="ECO:0000256" key="2">
    <source>
        <dbReference type="ARBA" id="ARBA00009009"/>
    </source>
</evidence>
<name>A0A7W6IFD8_9HYPH</name>
<evidence type="ECO:0000313" key="7">
    <source>
        <dbReference type="Proteomes" id="UP000519439"/>
    </source>
</evidence>
<dbReference type="InterPro" id="IPR045155">
    <property type="entry name" value="Beta-lactam_cat"/>
</dbReference>
<evidence type="ECO:0000256" key="4">
    <source>
        <dbReference type="SAM" id="SignalP"/>
    </source>
</evidence>
<dbReference type="EC" id="3.5.2.6" evidence="3"/>
<dbReference type="InterPro" id="IPR000871">
    <property type="entry name" value="Beta-lactam_class-A"/>
</dbReference>
<dbReference type="GO" id="GO:0046677">
    <property type="term" value="P:response to antibiotic"/>
    <property type="evidence" value="ECO:0007669"/>
    <property type="project" value="InterPro"/>
</dbReference>
<dbReference type="Proteomes" id="UP000519439">
    <property type="component" value="Unassembled WGS sequence"/>
</dbReference>
<evidence type="ECO:0000313" key="6">
    <source>
        <dbReference type="EMBL" id="MBB4039865.1"/>
    </source>
</evidence>
<comment type="caution">
    <text evidence="6">The sequence shown here is derived from an EMBL/GenBank/DDBJ whole genome shotgun (WGS) entry which is preliminary data.</text>
</comment>
<comment type="similarity">
    <text evidence="2">Belongs to the class-A beta-lactamase family.</text>
</comment>
<evidence type="ECO:0000256" key="3">
    <source>
        <dbReference type="ARBA" id="ARBA00012865"/>
    </source>
</evidence>
<dbReference type="Pfam" id="PF13354">
    <property type="entry name" value="Beta-lactamase2"/>
    <property type="match status" value="1"/>
</dbReference>
<dbReference type="GO" id="GO:0008800">
    <property type="term" value="F:beta-lactamase activity"/>
    <property type="evidence" value="ECO:0007669"/>
    <property type="project" value="UniProtKB-EC"/>
</dbReference>
<evidence type="ECO:0000256" key="1">
    <source>
        <dbReference type="ARBA" id="ARBA00001526"/>
    </source>
</evidence>
<accession>A0A7W6IFD8</accession>
<dbReference type="PRINTS" id="PR00118">
    <property type="entry name" value="BLACTAMASEA"/>
</dbReference>
<proteinExistence type="inferred from homology"/>
<feature type="signal peptide" evidence="4">
    <location>
        <begin position="1"/>
        <end position="26"/>
    </location>
</feature>
<sequence length="336" mass="36197">MHFVRTMFTLTTLVSTILFCPIAANAEFRTDALRAKIEALDKKSGSGRLGVGLVDLTDGDSWSWRGDESFPMQSVYKLPIALAALKAVDEGRRNLDERISLGREDLSIQWSPIAREFKGEPATYTVRQLLEHALQQSDNTASDVLLRLVGGPGSVTALLRRHGIDGMRVDRPEREMQPEVLGLPPFRPEWTNEAALTAALNDLPQPAKRAALAAYLADGRDTATPKAAAHLLAKLARGELLSKPTTRIFLDILAGTRTGGSRIKAGVPEGSTVAHKTGTAMDVLGIGPAVNDAGLVTLPERRQLVVAVFVAGSDSSPAERERLIADVTRAAIEALR</sequence>
<dbReference type="RefSeq" id="WP_027315548.1">
    <property type="nucleotide sequence ID" value="NZ_JACIDC010000004.1"/>
</dbReference>
<keyword evidence="7" id="KW-1185">Reference proteome</keyword>
<dbReference type="EMBL" id="JACIDC010000004">
    <property type="protein sequence ID" value="MBB4039865.1"/>
    <property type="molecule type" value="Genomic_DNA"/>
</dbReference>
<dbReference type="Gene3D" id="3.40.710.10">
    <property type="entry name" value="DD-peptidase/beta-lactamase superfamily"/>
    <property type="match status" value="1"/>
</dbReference>
<dbReference type="NCBIfam" id="NF033103">
    <property type="entry name" value="bla_class_A"/>
    <property type="match status" value="1"/>
</dbReference>
<keyword evidence="6" id="KW-0378">Hydrolase</keyword>
<dbReference type="AlphaFoldDB" id="A0A7W6IFD8"/>
<comment type="catalytic activity">
    <reaction evidence="1">
        <text>a beta-lactam + H2O = a substituted beta-amino acid</text>
        <dbReference type="Rhea" id="RHEA:20401"/>
        <dbReference type="ChEBI" id="CHEBI:15377"/>
        <dbReference type="ChEBI" id="CHEBI:35627"/>
        <dbReference type="ChEBI" id="CHEBI:140347"/>
        <dbReference type="EC" id="3.5.2.6"/>
    </reaction>
</comment>
<dbReference type="GO" id="GO:0030655">
    <property type="term" value="P:beta-lactam antibiotic catabolic process"/>
    <property type="evidence" value="ECO:0007669"/>
    <property type="project" value="InterPro"/>
</dbReference>
<protein>
    <recommendedName>
        <fullName evidence="3">beta-lactamase</fullName>
        <ecNumber evidence="3">3.5.2.6</ecNumber>
    </recommendedName>
</protein>
<evidence type="ECO:0000259" key="5">
    <source>
        <dbReference type="Pfam" id="PF13354"/>
    </source>
</evidence>
<dbReference type="InterPro" id="IPR012338">
    <property type="entry name" value="Beta-lactam/transpept-like"/>
</dbReference>
<dbReference type="PANTHER" id="PTHR35333">
    <property type="entry name" value="BETA-LACTAMASE"/>
    <property type="match status" value="1"/>
</dbReference>
<dbReference type="PANTHER" id="PTHR35333:SF3">
    <property type="entry name" value="BETA-LACTAMASE-TYPE TRANSPEPTIDASE FOLD CONTAINING PROTEIN"/>
    <property type="match status" value="1"/>
</dbReference>
<reference evidence="6 7" key="1">
    <citation type="submission" date="2020-08" db="EMBL/GenBank/DDBJ databases">
        <title>Genomic Encyclopedia of Type Strains, Phase IV (KMG-IV): sequencing the most valuable type-strain genomes for metagenomic binning, comparative biology and taxonomic classification.</title>
        <authorList>
            <person name="Goeker M."/>
        </authorList>
    </citation>
    <scope>NUCLEOTIDE SEQUENCE [LARGE SCALE GENOMIC DNA]</scope>
    <source>
        <strain evidence="6 7">DSM 15743</strain>
    </source>
</reference>
<gene>
    <name evidence="6" type="ORF">GGR34_001512</name>
</gene>
<feature type="chain" id="PRO_5031043929" description="beta-lactamase" evidence="4">
    <location>
        <begin position="27"/>
        <end position="336"/>
    </location>
</feature>
<feature type="domain" description="Beta-lactamase class A catalytic" evidence="5">
    <location>
        <begin position="51"/>
        <end position="310"/>
    </location>
</feature>